<dbReference type="Gene3D" id="2.60.40.10">
    <property type="entry name" value="Immunoglobulins"/>
    <property type="match status" value="1"/>
</dbReference>
<gene>
    <name evidence="2" type="ORF">TrLO_g8070</name>
</gene>
<dbReference type="PANTHER" id="PTHR14374">
    <property type="entry name" value="FOIE GRAS"/>
    <property type="match status" value="1"/>
</dbReference>
<evidence type="ECO:0008006" key="4">
    <source>
        <dbReference type="Google" id="ProtNLM"/>
    </source>
</evidence>
<dbReference type="InterPro" id="IPR013783">
    <property type="entry name" value="Ig-like_fold"/>
</dbReference>
<sequence length="1202" mass="131759">MFHSAPPPKPPPSSFHVLPESWLRKHLNLLPSHVLIVVTFDSSIPHNNWTQMEINVQDLVENTRESLSGRDSKVHLVVLKQGTKLASASMSPADSAALKSLESDRLSSLKNRCSLSSTLFTTLASTTDIDINHATLKKLWGNVKGASKQYYLSYARRYKKREKALQAQTDLISLSSSVRFSYKVASFYEFLGNRDKALKWYRGAYDYFIPLYKTLINNQNKKEVGGDACDQVRGGADWLNHKLVSYALQTAAETNSVKNAKNVLPLDKQAAEASLESSLTSVCEQWRKHAALFMNRFRVEGVNGARVQPEWSFYAFVFKQQSVMGVLTENLRRTGYDDTSQLGLYCSTPYNYYYSAAESLLTLHRLPSLKDIVLDKPDSKLRDDDSVGGDKFLGDILGELQQTNLLDLALNYVDRALQLLNERSDPEGQTTSINCRLNYTASLIHSSKKQWTEAASHAKSAVELVDESWPELAYRVGHQLFLCRVETGEDVSDLAQQLLLNPCHKHLSEEQREYVKSRVSTSETHSVFSNDKTAPFSFCLTFPILYAIAGDTVDAKLMLRSNVPSLDISKVKVKMDFDSSVSIKLGAEGVKFTQVGETKFVDVQIPIPSNLGNRRGSLQAGGLTPSVAKVEKPLNSGFTRAGGACMVKESSDVDDVMGGAPVGAESVTGVINSGHRVTVYSERATATLTPEEANLRPKEDYLTHSWPASDAVGVGHGPTALRIHGPLAQLRVEDITSVNTDGCASDGAVFRVILKITAGAEEVCKDIMMETSCANAFRSNEHAEVTKEHRRAMLVEAGEGGEDSGLPPGWKAVGDDGSGTSEPVSITERLDPGTISYVAVHLYRPPPPAAGDPGTADVDKCVTEYEVVFSYSQILRGGKEKQVRRRCQAFLEWAEPIRAILDLETMTDVGFPSGITHPSNLAQEKEEGGSWERVHPDDSGEAENTSCVVADQPVKVRCTLGSAMPKLPAKLEFINWGTSWKSGGAGETSVELVQVAGREEGALYKSAAGSDLSVLKESSRIGFSYVVVPHTSGIPVKTNLGSIKVNWSPMPMTLPEEVKTAGILGDAGRNIDPVYHGPLPSVAEVKIKNPTAIVERPPFHVNVDMPSECKLGETVTVKITVKNLIKSHQRLGLKLSPTEKVFINGRIIDTIYLNGFKEKTLEYDVVWVEAGNATFPAVAIVDLKNMLYVINEESELPIYVHA</sequence>
<dbReference type="Proteomes" id="UP001165122">
    <property type="component" value="Unassembled WGS sequence"/>
</dbReference>
<accession>A0A9W6ZX40</accession>
<feature type="region of interest" description="Disordered" evidence="1">
    <location>
        <begin position="914"/>
        <end position="945"/>
    </location>
</feature>
<dbReference type="AlphaFoldDB" id="A0A9W6ZX40"/>
<organism evidence="2 3">
    <name type="scientific">Triparma laevis f. longispina</name>
    <dbReference type="NCBI Taxonomy" id="1714387"/>
    <lineage>
        <taxon>Eukaryota</taxon>
        <taxon>Sar</taxon>
        <taxon>Stramenopiles</taxon>
        <taxon>Ochrophyta</taxon>
        <taxon>Bolidophyceae</taxon>
        <taxon>Parmales</taxon>
        <taxon>Triparmaceae</taxon>
        <taxon>Triparma</taxon>
    </lineage>
</organism>
<comment type="caution">
    <text evidence="2">The sequence shown here is derived from an EMBL/GenBank/DDBJ whole genome shotgun (WGS) entry which is preliminary data.</text>
</comment>
<proteinExistence type="predicted"/>
<evidence type="ECO:0000313" key="3">
    <source>
        <dbReference type="Proteomes" id="UP001165122"/>
    </source>
</evidence>
<reference evidence="3" key="1">
    <citation type="journal article" date="2023" name="Commun. Biol.">
        <title>Genome analysis of Parmales, the sister group of diatoms, reveals the evolutionary specialization of diatoms from phago-mixotrophs to photoautotrophs.</title>
        <authorList>
            <person name="Ban H."/>
            <person name="Sato S."/>
            <person name="Yoshikawa S."/>
            <person name="Yamada K."/>
            <person name="Nakamura Y."/>
            <person name="Ichinomiya M."/>
            <person name="Sato N."/>
            <person name="Blanc-Mathieu R."/>
            <person name="Endo H."/>
            <person name="Kuwata A."/>
            <person name="Ogata H."/>
        </authorList>
    </citation>
    <scope>NUCLEOTIDE SEQUENCE [LARGE SCALE GENOMIC DNA]</scope>
    <source>
        <strain evidence="3">NIES 3700</strain>
    </source>
</reference>
<evidence type="ECO:0000256" key="1">
    <source>
        <dbReference type="SAM" id="MobiDB-lite"/>
    </source>
</evidence>
<name>A0A9W6ZX40_9STRA</name>
<feature type="compositionally biased region" description="Basic and acidic residues" evidence="1">
    <location>
        <begin position="923"/>
        <end position="938"/>
    </location>
</feature>
<evidence type="ECO:0000313" key="2">
    <source>
        <dbReference type="EMBL" id="GMH62037.1"/>
    </source>
</evidence>
<dbReference type="OrthoDB" id="197847at2759"/>
<keyword evidence="3" id="KW-1185">Reference proteome</keyword>
<dbReference type="EMBL" id="BRXW01000513">
    <property type="protein sequence ID" value="GMH62037.1"/>
    <property type="molecule type" value="Genomic_DNA"/>
</dbReference>
<dbReference type="PANTHER" id="PTHR14374:SF0">
    <property type="entry name" value="TRAFFICKING PROTEIN PARTICLE COMPLEX SUBUNIT 11"/>
    <property type="match status" value="1"/>
</dbReference>
<feature type="region of interest" description="Disordered" evidence="1">
    <location>
        <begin position="798"/>
        <end position="823"/>
    </location>
</feature>
<protein>
    <recommendedName>
        <fullName evidence="4">Trafficking protein particle complex subunit 11 domain-containing protein</fullName>
    </recommendedName>
</protein>